<feature type="transmembrane region" description="Helical" evidence="1">
    <location>
        <begin position="91"/>
        <end position="108"/>
    </location>
</feature>
<evidence type="ECO:0000313" key="2">
    <source>
        <dbReference type="EMBL" id="UPV74452.1"/>
    </source>
</evidence>
<protein>
    <submittedName>
        <fullName evidence="2">Uncharacterized protein</fullName>
    </submittedName>
</protein>
<feature type="transmembrane region" description="Helical" evidence="1">
    <location>
        <begin position="120"/>
        <end position="137"/>
    </location>
</feature>
<name>A0A8U0HTM5_9EURY</name>
<evidence type="ECO:0000313" key="3">
    <source>
        <dbReference type="Proteomes" id="UP000830729"/>
    </source>
</evidence>
<keyword evidence="1" id="KW-0812">Transmembrane</keyword>
<dbReference type="Proteomes" id="UP000830729">
    <property type="component" value="Chromosome"/>
</dbReference>
<reference evidence="2 3" key="1">
    <citation type="submission" date="2022-04" db="EMBL/GenBank/DDBJ databases">
        <title>Diverse halophilic archaea isolated from saline environments.</title>
        <authorList>
            <person name="Cui H.-L."/>
        </authorList>
    </citation>
    <scope>NUCLEOTIDE SEQUENCE [LARGE SCALE GENOMIC DNA]</scope>
    <source>
        <strain evidence="2 3">XZYJT49</strain>
    </source>
</reference>
<keyword evidence="3" id="KW-1185">Reference proteome</keyword>
<evidence type="ECO:0000256" key="1">
    <source>
        <dbReference type="SAM" id="Phobius"/>
    </source>
</evidence>
<feature type="transmembrane region" description="Helical" evidence="1">
    <location>
        <begin position="149"/>
        <end position="164"/>
    </location>
</feature>
<keyword evidence="1" id="KW-1133">Transmembrane helix</keyword>
<proteinExistence type="predicted"/>
<sequence length="246" mass="26051">MATTSRSFVGGMANRANPAFAAGVVAVPLVALAYGVTVGPLQHLTYVHVMAGVLWTGIDLFMGLVLGPVVGGLSTEEKASVFRRLTPKTTFLMPSLALVTVFGGVTLARDLGKFPHAEPWIALMSTAISLPVILLFAAQFDALTDRRTLGLLGVVAVGHAAWLFRTLPEFAMTDHAIAAALGIVTLLSVLGFGVLLPGELRMYREMTSADPDEELIGAIGMRNAKLSGIQGALQLAIIFVMVYVRF</sequence>
<gene>
    <name evidence="2" type="ORF">M0R89_18215</name>
</gene>
<feature type="transmembrane region" description="Helical" evidence="1">
    <location>
        <begin position="176"/>
        <end position="196"/>
    </location>
</feature>
<feature type="transmembrane region" description="Helical" evidence="1">
    <location>
        <begin position="226"/>
        <end position="244"/>
    </location>
</feature>
<keyword evidence="1" id="KW-0472">Membrane</keyword>
<feature type="transmembrane region" description="Helical" evidence="1">
    <location>
        <begin position="45"/>
        <end position="70"/>
    </location>
</feature>
<dbReference type="KEGG" id="halx:M0R89_18215"/>
<organism evidence="2 3">
    <name type="scientific">Halorussus limi</name>
    <dbReference type="NCBI Taxonomy" id="2938695"/>
    <lineage>
        <taxon>Archaea</taxon>
        <taxon>Methanobacteriati</taxon>
        <taxon>Methanobacteriota</taxon>
        <taxon>Stenosarchaea group</taxon>
        <taxon>Halobacteria</taxon>
        <taxon>Halobacteriales</taxon>
        <taxon>Haladaptataceae</taxon>
        <taxon>Halorussus</taxon>
    </lineage>
</organism>
<dbReference type="AlphaFoldDB" id="A0A8U0HTM5"/>
<accession>A0A8U0HTM5</accession>
<dbReference type="EMBL" id="CP096659">
    <property type="protein sequence ID" value="UPV74452.1"/>
    <property type="molecule type" value="Genomic_DNA"/>
</dbReference>